<dbReference type="STRING" id="139723.A0A182MKD2"/>
<dbReference type="AlphaFoldDB" id="A0A182MKD2"/>
<dbReference type="EMBL" id="AXCM01021859">
    <property type="status" value="NOT_ANNOTATED_CDS"/>
    <property type="molecule type" value="Genomic_DNA"/>
</dbReference>
<reference evidence="3" key="1">
    <citation type="submission" date="2013-09" db="EMBL/GenBank/DDBJ databases">
        <title>The Genome Sequence of Anopheles culicifacies species A.</title>
        <authorList>
            <consortium name="The Broad Institute Genomics Platform"/>
            <person name="Neafsey D.E."/>
            <person name="Besansky N."/>
            <person name="Howell P."/>
            <person name="Walton C."/>
            <person name="Young S.K."/>
            <person name="Zeng Q."/>
            <person name="Gargeya S."/>
            <person name="Fitzgerald M."/>
            <person name="Haas B."/>
            <person name="Abouelleil A."/>
            <person name="Allen A.W."/>
            <person name="Alvarado L."/>
            <person name="Arachchi H.M."/>
            <person name="Berlin A.M."/>
            <person name="Chapman S.B."/>
            <person name="Gainer-Dewar J."/>
            <person name="Goldberg J."/>
            <person name="Griggs A."/>
            <person name="Gujja S."/>
            <person name="Hansen M."/>
            <person name="Howarth C."/>
            <person name="Imamovic A."/>
            <person name="Ireland A."/>
            <person name="Larimer J."/>
            <person name="McCowan C."/>
            <person name="Murphy C."/>
            <person name="Pearson M."/>
            <person name="Poon T.W."/>
            <person name="Priest M."/>
            <person name="Roberts A."/>
            <person name="Saif S."/>
            <person name="Shea T."/>
            <person name="Sisk P."/>
            <person name="Sykes S."/>
            <person name="Wortman J."/>
            <person name="Nusbaum C."/>
            <person name="Birren B."/>
        </authorList>
    </citation>
    <scope>NUCLEOTIDE SEQUENCE [LARGE SCALE GENOMIC DNA]</scope>
    <source>
        <strain evidence="3">A-37</strain>
    </source>
</reference>
<feature type="compositionally biased region" description="Polar residues" evidence="1">
    <location>
        <begin position="49"/>
        <end position="66"/>
    </location>
</feature>
<dbReference type="Proteomes" id="UP000075883">
    <property type="component" value="Unassembled WGS sequence"/>
</dbReference>
<feature type="compositionally biased region" description="Polar residues" evidence="1">
    <location>
        <begin position="152"/>
        <end position="169"/>
    </location>
</feature>
<dbReference type="VEuPathDB" id="VectorBase:ACUA020397"/>
<feature type="compositionally biased region" description="Basic residues" evidence="1">
    <location>
        <begin position="183"/>
        <end position="197"/>
    </location>
</feature>
<name>A0A182MKD2_9DIPT</name>
<proteinExistence type="predicted"/>
<organism evidence="2 3">
    <name type="scientific">Anopheles culicifacies</name>
    <dbReference type="NCBI Taxonomy" id="139723"/>
    <lineage>
        <taxon>Eukaryota</taxon>
        <taxon>Metazoa</taxon>
        <taxon>Ecdysozoa</taxon>
        <taxon>Arthropoda</taxon>
        <taxon>Hexapoda</taxon>
        <taxon>Insecta</taxon>
        <taxon>Pterygota</taxon>
        <taxon>Neoptera</taxon>
        <taxon>Endopterygota</taxon>
        <taxon>Diptera</taxon>
        <taxon>Nematocera</taxon>
        <taxon>Culicoidea</taxon>
        <taxon>Culicidae</taxon>
        <taxon>Anophelinae</taxon>
        <taxon>Anopheles</taxon>
        <taxon>culicifacies species complex</taxon>
    </lineage>
</organism>
<feature type="region of interest" description="Disordered" evidence="1">
    <location>
        <begin position="1"/>
        <end position="197"/>
    </location>
</feature>
<evidence type="ECO:0000313" key="2">
    <source>
        <dbReference type="EnsemblMetazoa" id="ACUA020397-PA"/>
    </source>
</evidence>
<accession>A0A182MKD2</accession>
<dbReference type="EnsemblMetazoa" id="ACUA020397-RA">
    <property type="protein sequence ID" value="ACUA020397-PA"/>
    <property type="gene ID" value="ACUA020397"/>
</dbReference>
<protein>
    <submittedName>
        <fullName evidence="2">Uncharacterized protein</fullName>
    </submittedName>
</protein>
<evidence type="ECO:0000256" key="1">
    <source>
        <dbReference type="SAM" id="MobiDB-lite"/>
    </source>
</evidence>
<feature type="compositionally biased region" description="Low complexity" evidence="1">
    <location>
        <begin position="8"/>
        <end position="22"/>
    </location>
</feature>
<evidence type="ECO:0000313" key="3">
    <source>
        <dbReference type="Proteomes" id="UP000075883"/>
    </source>
</evidence>
<feature type="compositionally biased region" description="Low complexity" evidence="1">
    <location>
        <begin position="71"/>
        <end position="94"/>
    </location>
</feature>
<keyword evidence="3" id="KW-1185">Reference proteome</keyword>
<feature type="compositionally biased region" description="Low complexity" evidence="1">
    <location>
        <begin position="104"/>
        <end position="119"/>
    </location>
</feature>
<sequence length="197" mass="20764">PPKPVVQPPTQQQQQQQQQVAQESIAGKSNALLDTKQPVKALRKKRHISPQSRPRQQTTNAASNDQVPGKASTPSSTSSSSASSASSSLVPSASRNDRPAYEKASLTAATSVSSSMAKTNASPPSNTCPPALDDANGAPILTPIRTPDKTLPSVQQTLNTPADQTKQNQPVEGVRVGSPPVPPRRKRESRPSKLGKI</sequence>
<reference evidence="2" key="2">
    <citation type="submission" date="2020-05" db="UniProtKB">
        <authorList>
            <consortium name="EnsemblMetazoa"/>
        </authorList>
    </citation>
    <scope>IDENTIFICATION</scope>
    <source>
        <strain evidence="2">A-37</strain>
    </source>
</reference>